<dbReference type="Gene3D" id="1.20.144.10">
    <property type="entry name" value="Phosphatidic acid phosphatase type 2/haloperoxidase"/>
    <property type="match status" value="1"/>
</dbReference>
<dbReference type="InterPro" id="IPR036938">
    <property type="entry name" value="PAP2/HPO_sf"/>
</dbReference>
<organism evidence="11 12">
    <name type="scientific">Leishmania naiffi</name>
    <dbReference type="NCBI Taxonomy" id="5678"/>
    <lineage>
        <taxon>Eukaryota</taxon>
        <taxon>Discoba</taxon>
        <taxon>Euglenozoa</taxon>
        <taxon>Kinetoplastea</taxon>
        <taxon>Metakinetoplastina</taxon>
        <taxon>Trypanosomatida</taxon>
        <taxon>Trypanosomatidae</taxon>
        <taxon>Leishmaniinae</taxon>
        <taxon>Leishmania</taxon>
        <taxon>Leishmania naiffi species complex</taxon>
    </lineage>
</organism>
<evidence type="ECO:0000256" key="4">
    <source>
        <dbReference type="ARBA" id="ARBA00022824"/>
    </source>
</evidence>
<comment type="caution">
    <text evidence="11">The sequence shown here is derived from an EMBL/GenBank/DDBJ whole genome shotgun (WGS) entry which is preliminary data.</text>
</comment>
<feature type="transmembrane region" description="Helical" evidence="9">
    <location>
        <begin position="393"/>
        <end position="412"/>
    </location>
</feature>
<gene>
    <name evidence="11" type="ORF">Q4I28_006683</name>
</gene>
<dbReference type="CDD" id="cd03388">
    <property type="entry name" value="PAP2_SPPase1"/>
    <property type="match status" value="1"/>
</dbReference>
<dbReference type="GO" id="GO:0005789">
    <property type="term" value="C:endoplasmic reticulum membrane"/>
    <property type="evidence" value="ECO:0007669"/>
    <property type="project" value="UniProtKB-SubCell"/>
</dbReference>
<feature type="region of interest" description="Disordered" evidence="8">
    <location>
        <begin position="30"/>
        <end position="60"/>
    </location>
</feature>
<evidence type="ECO:0000256" key="7">
    <source>
        <dbReference type="ARBA" id="ARBA00038324"/>
    </source>
</evidence>
<comment type="subcellular location">
    <subcellularLocation>
        <location evidence="1">Endoplasmic reticulum membrane</location>
        <topology evidence="1">Multi-pass membrane protein</topology>
    </subcellularLocation>
</comment>
<evidence type="ECO:0000256" key="8">
    <source>
        <dbReference type="SAM" id="MobiDB-lite"/>
    </source>
</evidence>
<dbReference type="EMBL" id="JBAMZN010000034">
    <property type="protein sequence ID" value="KAL0519522.1"/>
    <property type="molecule type" value="Genomic_DNA"/>
</dbReference>
<evidence type="ECO:0000313" key="11">
    <source>
        <dbReference type="EMBL" id="KAL0519522.1"/>
    </source>
</evidence>
<sequence>MPVGARAISAAPVTTQEIFVTTSMPSTHFAPPASAPDFTPVASPPLPKTASMRGSTAHEGVSATVAHTGGGRNYINNGGTASGACYSRSSGAGPSLRCCGDPTGKGTASGETSPKPLSIVAEVLGREENKLPVLTISSEGLEKEDSQGSHAVESTETIPTTAMPPTTVSNTVPVASRTVRESLVQWRCPPRPVAFREWYISCYCNEQQVRWIDKVQHMCDPLQPLLVRYFQLWSLTGEAEFYTLLIPTMIWLGTPLSGVQISSLLCVGQYVTGTMKDFFCCPRPPCPPLQLHGKRDTHDKEYGFPSTHSCHSGVFSFFLYCELVYVFPNHAFLCWLAAVYFFANVSFSRIYLGMHWIGDVIGGYVVAFLTIVFHIAFLDRWEAYILERTDTPWWAYVLVYVTLHLLSMAHATPHDPCPCYIDSLRFTGAIVGSTLGFWNFYSIYGTLAARPKPDHLFDVIFSFNFLLQWVVCITIVLASKELSSLTAGFVLEVVFKFVSGAYAARLPRPLQEPYLVMAKVIGLTTLGNERASQPNIPLTAHNSVMQHCSFNDGCLQDGKAATAACNRNTPSPRIDIEAAERLDGYLNSQQVWSLRTHRHWWLWDVHRRTVSYIVTGFVASFVCQVLLREGFGVGHELADHTAHYLRPLLPSPE</sequence>
<dbReference type="SUPFAM" id="SSF48317">
    <property type="entry name" value="Acid phosphatase/Vanadium-dependent haloperoxidase"/>
    <property type="match status" value="1"/>
</dbReference>
<dbReference type="SMART" id="SM00014">
    <property type="entry name" value="acidPPc"/>
    <property type="match status" value="1"/>
</dbReference>
<comment type="similarity">
    <text evidence="7">Belongs to the type 2 lipid phosphate phosphatase family.</text>
</comment>
<keyword evidence="4" id="KW-0256">Endoplasmic reticulum</keyword>
<evidence type="ECO:0000313" key="12">
    <source>
        <dbReference type="Proteomes" id="UP001501274"/>
    </source>
</evidence>
<evidence type="ECO:0000256" key="1">
    <source>
        <dbReference type="ARBA" id="ARBA00004477"/>
    </source>
</evidence>
<keyword evidence="5 9" id="KW-1133">Transmembrane helix</keyword>
<evidence type="ECO:0000256" key="2">
    <source>
        <dbReference type="ARBA" id="ARBA00022692"/>
    </source>
</evidence>
<dbReference type="PANTHER" id="PTHR14969">
    <property type="entry name" value="SPHINGOSINE-1-PHOSPHATE PHOSPHOHYDROLASE"/>
    <property type="match status" value="1"/>
</dbReference>
<evidence type="ECO:0000256" key="9">
    <source>
        <dbReference type="SAM" id="Phobius"/>
    </source>
</evidence>
<evidence type="ECO:0000256" key="5">
    <source>
        <dbReference type="ARBA" id="ARBA00022989"/>
    </source>
</evidence>
<proteinExistence type="inferred from homology"/>
<dbReference type="PANTHER" id="PTHR14969:SF28">
    <property type="entry name" value="DIHYDROSPHINGOSINE 1-PHOSPHATE PHOSPHATASE LCB3-RELATED"/>
    <property type="match status" value="1"/>
</dbReference>
<feature type="domain" description="Phosphatidic acid phosphatase type 2/haloperoxidase" evidence="10">
    <location>
        <begin position="259"/>
        <end position="375"/>
    </location>
</feature>
<keyword evidence="2 9" id="KW-0812">Transmembrane</keyword>
<feature type="transmembrane region" description="Helical" evidence="9">
    <location>
        <begin position="485"/>
        <end position="504"/>
    </location>
</feature>
<feature type="transmembrane region" description="Helical" evidence="9">
    <location>
        <begin position="355"/>
        <end position="378"/>
    </location>
</feature>
<feature type="transmembrane region" description="Helical" evidence="9">
    <location>
        <begin position="424"/>
        <end position="444"/>
    </location>
</feature>
<evidence type="ECO:0000259" key="10">
    <source>
        <dbReference type="SMART" id="SM00014"/>
    </source>
</evidence>
<evidence type="ECO:0000256" key="6">
    <source>
        <dbReference type="ARBA" id="ARBA00023136"/>
    </source>
</evidence>
<reference evidence="11 12" key="1">
    <citation type="submission" date="2024-02" db="EMBL/GenBank/DDBJ databases">
        <title>FIRST GENOME SEQUENCES OF Leishmania (Viannia) shawi, Leishmania (Viannia) lindenbergi AND Leishmania (Viannia) utingensis.</title>
        <authorList>
            <person name="Resadore F."/>
            <person name="Custodio M.G.F."/>
            <person name="Boite M.C."/>
            <person name="Cupolillo E."/>
            <person name="Ferreira G.E.M."/>
        </authorList>
    </citation>
    <scope>NUCLEOTIDE SEQUENCE [LARGE SCALE GENOMIC DNA]</scope>
    <source>
        <strain evidence="11 12">MDAS/BR/1979/M5533</strain>
    </source>
</reference>
<dbReference type="Proteomes" id="UP001501274">
    <property type="component" value="Unassembled WGS sequence"/>
</dbReference>
<protein>
    <submittedName>
        <fullName evidence="11">PAP2 superfamily</fullName>
    </submittedName>
</protein>
<dbReference type="GO" id="GO:0042392">
    <property type="term" value="F:sphingosine-1-phosphate phosphatase activity"/>
    <property type="evidence" value="ECO:0007669"/>
    <property type="project" value="TreeGrafter"/>
</dbReference>
<feature type="transmembrane region" description="Helical" evidence="9">
    <location>
        <begin position="456"/>
        <end position="478"/>
    </location>
</feature>
<feature type="transmembrane region" description="Helical" evidence="9">
    <location>
        <begin position="317"/>
        <end position="343"/>
    </location>
</feature>
<evidence type="ECO:0000256" key="3">
    <source>
        <dbReference type="ARBA" id="ARBA00022801"/>
    </source>
</evidence>
<keyword evidence="6 9" id="KW-0472">Membrane</keyword>
<dbReference type="AlphaFoldDB" id="A0AAW3BB02"/>
<dbReference type="Pfam" id="PF01569">
    <property type="entry name" value="PAP2"/>
    <property type="match status" value="1"/>
</dbReference>
<keyword evidence="3" id="KW-0378">Hydrolase</keyword>
<accession>A0AAW3BB02</accession>
<name>A0AAW3BB02_9TRYP</name>
<dbReference type="InterPro" id="IPR000326">
    <property type="entry name" value="PAP2/HPO"/>
</dbReference>
<keyword evidence="12" id="KW-1185">Reference proteome</keyword>